<dbReference type="RefSeq" id="WP_068366755.1">
    <property type="nucleotide sequence ID" value="NZ_KQ960160.1"/>
</dbReference>
<evidence type="ECO:0000313" key="5">
    <source>
        <dbReference type="Proteomes" id="UP000070442"/>
    </source>
</evidence>
<gene>
    <name evidence="4" type="ORF">HMPREF1863_00338</name>
</gene>
<protein>
    <recommendedName>
        <fullName evidence="3">SH3b domain-containing protein</fullName>
    </recommendedName>
</protein>
<dbReference type="InterPro" id="IPR003646">
    <property type="entry name" value="SH3-like_bac-type"/>
</dbReference>
<organism evidence="4 5">
    <name type="scientific">Aedoeadaptatus coxii</name>
    <dbReference type="NCBI Taxonomy" id="755172"/>
    <lineage>
        <taxon>Bacteria</taxon>
        <taxon>Bacillati</taxon>
        <taxon>Bacillota</taxon>
        <taxon>Tissierellia</taxon>
        <taxon>Tissierellales</taxon>
        <taxon>Peptoniphilaceae</taxon>
        <taxon>Aedoeadaptatus</taxon>
    </lineage>
</organism>
<dbReference type="AlphaFoldDB" id="A0A134AJX0"/>
<accession>A0A134AJX0</accession>
<evidence type="ECO:0000313" key="4">
    <source>
        <dbReference type="EMBL" id="KXB68021.1"/>
    </source>
</evidence>
<feature type="compositionally biased region" description="Low complexity" evidence="1">
    <location>
        <begin position="250"/>
        <end position="262"/>
    </location>
</feature>
<dbReference type="Pfam" id="PF08239">
    <property type="entry name" value="SH3_3"/>
    <property type="match status" value="1"/>
</dbReference>
<evidence type="ECO:0000256" key="1">
    <source>
        <dbReference type="SAM" id="MobiDB-lite"/>
    </source>
</evidence>
<dbReference type="Gene3D" id="2.30.30.40">
    <property type="entry name" value="SH3 Domains"/>
    <property type="match status" value="1"/>
</dbReference>
<evidence type="ECO:0000259" key="3">
    <source>
        <dbReference type="PROSITE" id="PS51781"/>
    </source>
</evidence>
<dbReference type="InterPro" id="IPR026870">
    <property type="entry name" value="Zinc_ribbon_dom"/>
</dbReference>
<dbReference type="EMBL" id="LSDG01000008">
    <property type="protein sequence ID" value="KXB68021.1"/>
    <property type="molecule type" value="Genomic_DNA"/>
</dbReference>
<dbReference type="OrthoDB" id="1749150at2"/>
<dbReference type="PATRIC" id="fig|755172.3.peg.325"/>
<dbReference type="Pfam" id="PF13240">
    <property type="entry name" value="Zn_Ribbon_1"/>
    <property type="match status" value="1"/>
</dbReference>
<dbReference type="STRING" id="755172.HMPREF1863_00338"/>
<keyword evidence="2" id="KW-0472">Membrane</keyword>
<dbReference type="PROSITE" id="PS51781">
    <property type="entry name" value="SH3B"/>
    <property type="match status" value="1"/>
</dbReference>
<feature type="domain" description="SH3b" evidence="3">
    <location>
        <begin position="275"/>
        <end position="337"/>
    </location>
</feature>
<keyword evidence="2" id="KW-0812">Transmembrane</keyword>
<sequence length="337" mass="36852">MNCSHCGVENAADAKFCKSCGKPLVPSEEDVTQPMEPVNAVEAAESIAREKIEYDDEFDDANSKEKKKKVMIGVAAALVAIALIALCVVAFKATQRTRLRKAAESAMEDENYDKAYDDFRKLYEITQKESDKEDAEEAKELAKDKSSLEAADDALNDLAFADALERYVAVKEHDNDLEDKAEEGINRVVTAAENKIRALNGAEEFDKASELLSGLLAVAPDNGRLMALKEETGLGKDKKDAEETAKKMEAANASKAKANAAKSAKRATEASRILFTTQRVTAAQANVRSGPGKSYPTLYTLERGDTVYVIDTHSDSVRTWCNIGDGWISYRTLNGEF</sequence>
<feature type="transmembrane region" description="Helical" evidence="2">
    <location>
        <begin position="70"/>
        <end position="91"/>
    </location>
</feature>
<name>A0A134AJX0_9FIRM</name>
<dbReference type="Proteomes" id="UP000070442">
    <property type="component" value="Unassembled WGS sequence"/>
</dbReference>
<reference evidence="5" key="1">
    <citation type="submission" date="2016-01" db="EMBL/GenBank/DDBJ databases">
        <authorList>
            <person name="Mitreva M."/>
            <person name="Pepin K.H."/>
            <person name="Mihindukulasuriya K.A."/>
            <person name="Fulton R."/>
            <person name="Fronick C."/>
            <person name="O'Laughlin M."/>
            <person name="Miner T."/>
            <person name="Herter B."/>
            <person name="Rosa B.A."/>
            <person name="Cordes M."/>
            <person name="Tomlinson C."/>
            <person name="Wollam A."/>
            <person name="Palsikar V.B."/>
            <person name="Mardis E.R."/>
            <person name="Wilson R.K."/>
        </authorList>
    </citation>
    <scope>NUCLEOTIDE SEQUENCE [LARGE SCALE GENOMIC DNA]</scope>
    <source>
        <strain evidence="5">DNF00729</strain>
    </source>
</reference>
<keyword evidence="5" id="KW-1185">Reference proteome</keyword>
<proteinExistence type="predicted"/>
<feature type="region of interest" description="Disordered" evidence="1">
    <location>
        <begin position="233"/>
        <end position="262"/>
    </location>
</feature>
<evidence type="ECO:0000256" key="2">
    <source>
        <dbReference type="SAM" id="Phobius"/>
    </source>
</evidence>
<feature type="compositionally biased region" description="Basic and acidic residues" evidence="1">
    <location>
        <begin position="233"/>
        <end position="249"/>
    </location>
</feature>
<keyword evidence="2" id="KW-1133">Transmembrane helix</keyword>
<dbReference type="SMART" id="SM00287">
    <property type="entry name" value="SH3b"/>
    <property type="match status" value="1"/>
</dbReference>
<comment type="caution">
    <text evidence="4">The sequence shown here is derived from an EMBL/GenBank/DDBJ whole genome shotgun (WGS) entry which is preliminary data.</text>
</comment>